<gene>
    <name evidence="5" type="primary">USB1</name>
    <name evidence="7" type="ORF">SPSK_01196</name>
</gene>
<evidence type="ECO:0000313" key="7">
    <source>
        <dbReference type="EMBL" id="KJR81386.1"/>
    </source>
</evidence>
<evidence type="ECO:0000256" key="5">
    <source>
        <dbReference type="HAMAP-Rule" id="MF_03040"/>
    </source>
</evidence>
<keyword evidence="3" id="KW-0456">Lyase</keyword>
<accession>A0A0F2LZP6</accession>
<dbReference type="EC" id="3.1.4.-" evidence="5"/>
<dbReference type="GO" id="GO:0034477">
    <property type="term" value="P:U6 snRNA 3'-end processing"/>
    <property type="evidence" value="ECO:0007669"/>
    <property type="project" value="UniProtKB-UniRule"/>
</dbReference>
<comment type="caution">
    <text evidence="7">The sequence shown here is derived from an EMBL/GenBank/DDBJ whole genome shotgun (WGS) entry which is preliminary data.</text>
</comment>
<feature type="region of interest" description="Disordered" evidence="6">
    <location>
        <begin position="331"/>
        <end position="378"/>
    </location>
</feature>
<feature type="compositionally biased region" description="Low complexity" evidence="6">
    <location>
        <begin position="331"/>
        <end position="344"/>
    </location>
</feature>
<dbReference type="GO" id="GO:0005634">
    <property type="term" value="C:nucleus"/>
    <property type="evidence" value="ECO:0007669"/>
    <property type="project" value="UniProtKB-SubCell"/>
</dbReference>
<evidence type="ECO:0000256" key="4">
    <source>
        <dbReference type="ARBA" id="ARBA00023242"/>
    </source>
</evidence>
<proteinExistence type="inferred from homology"/>
<evidence type="ECO:0000313" key="8">
    <source>
        <dbReference type="Proteomes" id="UP000033710"/>
    </source>
</evidence>
<comment type="subcellular location">
    <subcellularLocation>
        <location evidence="5">Nucleus</location>
    </subcellularLocation>
</comment>
<dbReference type="PANTHER" id="PTHR13522:SF3">
    <property type="entry name" value="U6 SNRNA PHOSPHODIESTERASE 1"/>
    <property type="match status" value="1"/>
</dbReference>
<keyword evidence="2 5" id="KW-0378">Hydrolase</keyword>
<name>A0A0F2LZP6_SPOSC</name>
<dbReference type="AlphaFoldDB" id="A0A0F2LZP6"/>
<comment type="similarity">
    <text evidence="5">Belongs to the 2H phosphoesterase superfamily. USB1 family.</text>
</comment>
<comment type="function">
    <text evidence="5">Phosphodiesterase responsible for the U6 snRNA 3' end processing. Acts as an exoribonuclease (RNase) responsible for trimming the poly(U) tract of the last nucleotides in the pre-U6 snRNA molecule, leading to the formation of mature U6 snRNA.</text>
</comment>
<dbReference type="GO" id="GO:0016829">
    <property type="term" value="F:lyase activity"/>
    <property type="evidence" value="ECO:0007669"/>
    <property type="project" value="UniProtKB-KW"/>
</dbReference>
<keyword evidence="1 5" id="KW-0540">Nuclease</keyword>
<evidence type="ECO:0000256" key="3">
    <source>
        <dbReference type="ARBA" id="ARBA00023239"/>
    </source>
</evidence>
<sequence length="378" mass="40699">MGLVDYTSDDEDSSGGQDASANALDETSALPPLPRAFHDLYASTVRTAPADDPSLHQGRQRAIPHVAGQWPSHLYIECKGALLRSHPAGHLPSNMAGFPQPPEHAHLSRLLDMLRAALHGALQSGGGGDDDDNDDAAPLFHSFLTSDLGAPLPLHISLSRPFVLTTAEKAAFVTRLEDCVKASGVERFDVAFGGLDWHRSPDSARAFLVLRVVVVEDRRRSRNEPLVSLLEQCNKQVTDAGQPALYTKSPAVAGDDSDVDPASFHMSVAWTLAPTTTLDAWADATQNAYDDWQQLRAGKDEPPLTFAVESIKAKIGNVVTDIPLRPASIAASASTTTTKTTTDAAVDRLPRQSKRSRSDSSDALSERRRNSKKSLFGL</sequence>
<dbReference type="Gene3D" id="3.90.1140.10">
    <property type="entry name" value="Cyclic phosphodiesterase"/>
    <property type="match status" value="1"/>
</dbReference>
<dbReference type="GO" id="GO:1990838">
    <property type="term" value="F:poly(U)-specific exoribonuclease activity, producing 3' uridine cyclic phosphate ends"/>
    <property type="evidence" value="ECO:0007669"/>
    <property type="project" value="UniProtKB-UniRule"/>
</dbReference>
<feature type="compositionally biased region" description="Basic and acidic residues" evidence="6">
    <location>
        <begin position="345"/>
        <end position="368"/>
    </location>
</feature>
<dbReference type="KEGG" id="ssck:SPSK_01196"/>
<evidence type="ECO:0000256" key="6">
    <source>
        <dbReference type="SAM" id="MobiDB-lite"/>
    </source>
</evidence>
<dbReference type="EMBL" id="AXCR01000011">
    <property type="protein sequence ID" value="KJR81386.1"/>
    <property type="molecule type" value="Genomic_DNA"/>
</dbReference>
<dbReference type="PANTHER" id="PTHR13522">
    <property type="entry name" value="U6 SNRNA PHOSPHODIESTERASE 1"/>
    <property type="match status" value="1"/>
</dbReference>
<reference evidence="7 8" key="2">
    <citation type="journal article" date="2015" name="Eukaryot. Cell">
        <title>Asexual propagation of a virulent clone complex in a human and feline outbreak of sporotrichosis.</title>
        <authorList>
            <person name="Teixeira Mde M."/>
            <person name="Rodrigues A.M."/>
            <person name="Tsui C.K."/>
            <person name="de Almeida L.G."/>
            <person name="Van Diepeningen A.D."/>
            <person name="van den Ende B.G."/>
            <person name="Fernandes G.F."/>
            <person name="Kano R."/>
            <person name="Hamelin R.C."/>
            <person name="Lopes-Bezerra L.M."/>
            <person name="Vasconcelos A.T."/>
            <person name="de Hoog S."/>
            <person name="de Camargo Z.P."/>
            <person name="Felipe M.S."/>
        </authorList>
    </citation>
    <scope>NUCLEOTIDE SEQUENCE [LARGE SCALE GENOMIC DNA]</scope>
    <source>
        <strain evidence="7 8">1099-18</strain>
    </source>
</reference>
<dbReference type="OrthoDB" id="49151at2759"/>
<dbReference type="Pfam" id="PF09749">
    <property type="entry name" value="HVSL"/>
    <property type="match status" value="1"/>
</dbReference>
<reference evidence="7 8" key="1">
    <citation type="journal article" date="2014" name="BMC Genomics">
        <title>Comparative genomics of the major fungal agents of human and animal Sporotrichosis: Sporothrix schenckii and Sporothrix brasiliensis.</title>
        <authorList>
            <person name="Teixeira M.M."/>
            <person name="de Almeida L.G."/>
            <person name="Kubitschek-Barreira P."/>
            <person name="Alves F.L."/>
            <person name="Kioshima E.S."/>
            <person name="Abadio A.K."/>
            <person name="Fernandes L."/>
            <person name="Derengowski L.S."/>
            <person name="Ferreira K.S."/>
            <person name="Souza R.C."/>
            <person name="Ruiz J.C."/>
            <person name="de Andrade N.C."/>
            <person name="Paes H.C."/>
            <person name="Nicola A.M."/>
            <person name="Albuquerque P."/>
            <person name="Gerber A.L."/>
            <person name="Martins V.P."/>
            <person name="Peconick L.D."/>
            <person name="Neto A.V."/>
            <person name="Chaucanez C.B."/>
            <person name="Silva P.A."/>
            <person name="Cunha O.L."/>
            <person name="de Oliveira F.F."/>
            <person name="dos Santos T.C."/>
            <person name="Barros A.L."/>
            <person name="Soares M.A."/>
            <person name="de Oliveira L.M."/>
            <person name="Marini M.M."/>
            <person name="Villalobos-Duno H."/>
            <person name="Cunha M.M."/>
            <person name="de Hoog S."/>
            <person name="da Silveira J.F."/>
            <person name="Henrissat B."/>
            <person name="Nino-Vega G.A."/>
            <person name="Cisalpino P.S."/>
            <person name="Mora-Montes H.M."/>
            <person name="Almeida S.R."/>
            <person name="Stajich J.E."/>
            <person name="Lopes-Bezerra L.M."/>
            <person name="Vasconcelos A.T."/>
            <person name="Felipe M.S."/>
        </authorList>
    </citation>
    <scope>NUCLEOTIDE SEQUENCE [LARGE SCALE GENOMIC DNA]</scope>
    <source>
        <strain evidence="7 8">1099-18</strain>
    </source>
</reference>
<dbReference type="RefSeq" id="XP_016584062.1">
    <property type="nucleotide sequence ID" value="XM_016728127.1"/>
</dbReference>
<feature type="region of interest" description="Disordered" evidence="6">
    <location>
        <begin position="1"/>
        <end position="31"/>
    </location>
</feature>
<evidence type="ECO:0000256" key="2">
    <source>
        <dbReference type="ARBA" id="ARBA00022801"/>
    </source>
</evidence>
<evidence type="ECO:0000256" key="1">
    <source>
        <dbReference type="ARBA" id="ARBA00022722"/>
    </source>
</evidence>
<dbReference type="GeneID" id="27663404"/>
<dbReference type="HAMAP" id="MF_03040">
    <property type="entry name" value="USB1"/>
    <property type="match status" value="1"/>
</dbReference>
<organism evidence="7 8">
    <name type="scientific">Sporothrix schenckii 1099-18</name>
    <dbReference type="NCBI Taxonomy" id="1397361"/>
    <lineage>
        <taxon>Eukaryota</taxon>
        <taxon>Fungi</taxon>
        <taxon>Dikarya</taxon>
        <taxon>Ascomycota</taxon>
        <taxon>Pezizomycotina</taxon>
        <taxon>Sordariomycetes</taxon>
        <taxon>Sordariomycetidae</taxon>
        <taxon>Ophiostomatales</taxon>
        <taxon>Ophiostomataceae</taxon>
        <taxon>Sporothrix</taxon>
    </lineage>
</organism>
<protein>
    <recommendedName>
        <fullName evidence="5">U6 snRNA phosphodiesterase</fullName>
        <ecNumber evidence="5">3.1.4.-</ecNumber>
    </recommendedName>
</protein>
<keyword evidence="4 5" id="KW-0539">Nucleus</keyword>
<dbReference type="InterPro" id="IPR027521">
    <property type="entry name" value="Usb1"/>
</dbReference>
<dbReference type="VEuPathDB" id="FungiDB:SPSK_01196"/>
<dbReference type="Proteomes" id="UP000033710">
    <property type="component" value="Unassembled WGS sequence"/>
</dbReference>
<feature type="active site" description="Proton donor/acceptor" evidence="5">
    <location>
        <position position="265"/>
    </location>
</feature>
<feature type="active site" description="Proton donor/acceptor" evidence="5">
    <location>
        <position position="155"/>
    </location>
</feature>